<organism evidence="2 3">
    <name type="scientific">Pristionchus entomophagus</name>
    <dbReference type="NCBI Taxonomy" id="358040"/>
    <lineage>
        <taxon>Eukaryota</taxon>
        <taxon>Metazoa</taxon>
        <taxon>Ecdysozoa</taxon>
        <taxon>Nematoda</taxon>
        <taxon>Chromadorea</taxon>
        <taxon>Rhabditida</taxon>
        <taxon>Rhabditina</taxon>
        <taxon>Diplogasteromorpha</taxon>
        <taxon>Diplogasteroidea</taxon>
        <taxon>Neodiplogasteridae</taxon>
        <taxon>Pristionchus</taxon>
    </lineage>
</organism>
<reference evidence="2" key="1">
    <citation type="submission" date="2023-10" db="EMBL/GenBank/DDBJ databases">
        <title>Genome assembly of Pristionchus species.</title>
        <authorList>
            <person name="Yoshida K."/>
            <person name="Sommer R.J."/>
        </authorList>
    </citation>
    <scope>NUCLEOTIDE SEQUENCE</scope>
    <source>
        <strain evidence="2">RS0144</strain>
    </source>
</reference>
<keyword evidence="1" id="KW-1133">Transmembrane helix</keyword>
<feature type="non-terminal residue" evidence="2">
    <location>
        <position position="1"/>
    </location>
</feature>
<keyword evidence="1" id="KW-0812">Transmembrane</keyword>
<keyword evidence="3" id="KW-1185">Reference proteome</keyword>
<dbReference type="PANTHER" id="PTHR45907">
    <property type="entry name" value="SERPENTINE RECEPTOR, CLASS J"/>
    <property type="match status" value="1"/>
</dbReference>
<dbReference type="InterPro" id="IPR019428">
    <property type="entry name" value="7TM_GPCR_serpentine_rcpt_Str"/>
</dbReference>
<evidence type="ECO:0000313" key="2">
    <source>
        <dbReference type="EMBL" id="GMS91963.1"/>
    </source>
</evidence>
<dbReference type="Pfam" id="PF10326">
    <property type="entry name" value="7TM_GPCR_Str"/>
    <property type="match status" value="1"/>
</dbReference>
<evidence type="ECO:0000256" key="1">
    <source>
        <dbReference type="SAM" id="Phobius"/>
    </source>
</evidence>
<dbReference type="InterPro" id="IPR019423">
    <property type="entry name" value="7TM_GPCR_serpentine_rcpt_Srj"/>
</dbReference>
<accession>A0AAV5TFC5</accession>
<comment type="caution">
    <text evidence="2">The sequence shown here is derived from an EMBL/GenBank/DDBJ whole genome shotgun (WGS) entry which is preliminary data.</text>
</comment>
<protein>
    <recommendedName>
        <fullName evidence="4">G protein-coupled receptor</fullName>
    </recommendedName>
</protein>
<gene>
    <name evidence="2" type="ORF">PENTCL1PPCAC_14138</name>
</gene>
<feature type="non-terminal residue" evidence="2">
    <location>
        <position position="122"/>
    </location>
</feature>
<sequence>INALLLYAVRRFSRPSLGSYKYLLATFASYDIFLTVLHVVTRPTVVIVDEAFGAVTDPFFVAADRRITNVYASCVTVPYVLVNIHFLYRFWSIRYSHLIALFSNKKFIAFVASWPLICFAFW</sequence>
<evidence type="ECO:0000313" key="3">
    <source>
        <dbReference type="Proteomes" id="UP001432027"/>
    </source>
</evidence>
<evidence type="ECO:0008006" key="4">
    <source>
        <dbReference type="Google" id="ProtNLM"/>
    </source>
</evidence>
<feature type="transmembrane region" description="Helical" evidence="1">
    <location>
        <begin position="70"/>
        <end position="88"/>
    </location>
</feature>
<dbReference type="AlphaFoldDB" id="A0AAV5TFC5"/>
<dbReference type="PANTHER" id="PTHR45907:SF16">
    <property type="entry name" value="SERPENTINE RECEPTOR, CLASS J"/>
    <property type="match status" value="1"/>
</dbReference>
<keyword evidence="1" id="KW-0472">Membrane</keyword>
<proteinExistence type="predicted"/>
<name>A0AAV5TFC5_9BILA</name>
<dbReference type="EMBL" id="BTSX01000004">
    <property type="protein sequence ID" value="GMS91963.1"/>
    <property type="molecule type" value="Genomic_DNA"/>
</dbReference>
<dbReference type="Proteomes" id="UP001432027">
    <property type="component" value="Unassembled WGS sequence"/>
</dbReference>